<dbReference type="GO" id="GO:0004401">
    <property type="term" value="F:histidinol-phosphatase activity"/>
    <property type="evidence" value="ECO:0007669"/>
    <property type="project" value="UniProtKB-UniRule"/>
</dbReference>
<dbReference type="InterPro" id="IPR010140">
    <property type="entry name" value="Histidinol_P_phosphatase_HisJ"/>
</dbReference>
<dbReference type="CDD" id="cd12110">
    <property type="entry name" value="PHP_HisPPase_Hisj_like"/>
    <property type="match status" value="1"/>
</dbReference>
<accession>A0A3P1XXW7</accession>
<dbReference type="Proteomes" id="UP000278609">
    <property type="component" value="Unassembled WGS sequence"/>
</dbReference>
<dbReference type="PANTHER" id="PTHR21039:SF0">
    <property type="entry name" value="HISTIDINOL-PHOSPHATASE"/>
    <property type="match status" value="1"/>
</dbReference>
<dbReference type="RefSeq" id="WP_124750557.1">
    <property type="nucleotide sequence ID" value="NZ_RQYS01000005.1"/>
</dbReference>
<dbReference type="OrthoDB" id="9775255at2"/>
<comment type="catalytic activity">
    <reaction evidence="7 8">
        <text>L-histidinol phosphate + H2O = L-histidinol + phosphate</text>
        <dbReference type="Rhea" id="RHEA:14465"/>
        <dbReference type="ChEBI" id="CHEBI:15377"/>
        <dbReference type="ChEBI" id="CHEBI:43474"/>
        <dbReference type="ChEBI" id="CHEBI:57699"/>
        <dbReference type="ChEBI" id="CHEBI:57980"/>
        <dbReference type="EC" id="3.1.3.15"/>
    </reaction>
</comment>
<dbReference type="NCBIfam" id="TIGR01856">
    <property type="entry name" value="hisJ_fam"/>
    <property type="match status" value="1"/>
</dbReference>
<proteinExistence type="inferred from homology"/>
<evidence type="ECO:0000259" key="9">
    <source>
        <dbReference type="Pfam" id="PF02811"/>
    </source>
</evidence>
<feature type="domain" description="PHP" evidence="9">
    <location>
        <begin position="6"/>
        <end position="211"/>
    </location>
</feature>
<organism evidence="10 11">
    <name type="scientific">Tannerella forsythia</name>
    <name type="common">Bacteroides forsythus</name>
    <dbReference type="NCBI Taxonomy" id="28112"/>
    <lineage>
        <taxon>Bacteria</taxon>
        <taxon>Pseudomonadati</taxon>
        <taxon>Bacteroidota</taxon>
        <taxon>Bacteroidia</taxon>
        <taxon>Bacteroidales</taxon>
        <taxon>Tannerellaceae</taxon>
        <taxon>Tannerella</taxon>
    </lineage>
</organism>
<comment type="caution">
    <text evidence="10">The sequence shown here is derived from an EMBL/GenBank/DDBJ whole genome shotgun (WGS) entry which is preliminary data.</text>
</comment>
<protein>
    <recommendedName>
        <fullName evidence="3 8">Histidinol-phosphatase</fullName>
        <shortName evidence="8">HolPase</shortName>
        <ecNumber evidence="3 8">3.1.3.15</ecNumber>
    </recommendedName>
</protein>
<evidence type="ECO:0000256" key="2">
    <source>
        <dbReference type="ARBA" id="ARBA00009152"/>
    </source>
</evidence>
<dbReference type="EC" id="3.1.3.15" evidence="3 8"/>
<comment type="similarity">
    <text evidence="2 8">Belongs to the PHP hydrolase family. HisK subfamily.</text>
</comment>
<evidence type="ECO:0000256" key="4">
    <source>
        <dbReference type="ARBA" id="ARBA00022605"/>
    </source>
</evidence>
<dbReference type="InterPro" id="IPR016195">
    <property type="entry name" value="Pol/histidinol_Pase-like"/>
</dbReference>
<sequence>MMDSNFHSHCTFCDGRSHPEDFVKFAVARGFRAYGFSSHAPLPFETSWNMTRDDMPEYLAEIDRLKKKYEGKIELYVGLEIDYLDETYHAAIPFFQELPLDYRIGSLHYLPWQKPLAEANMVCIDGPYEDFRASVDTHYGGDIGRLTTDFFETSMRMVETGGFDIVGHIDKVYMNGCRYPGFDRNTDRYRKPFLALLDLIAEKGLIVEVNSKNVKRKGQTYPHADTYRALKERNIPVMVNSDCHFPDLVNDGRDETIELLRTMGFRTLRELVKGAWTDVPID</sequence>
<dbReference type="PANTHER" id="PTHR21039">
    <property type="entry name" value="HISTIDINOL PHOSPHATASE-RELATED"/>
    <property type="match status" value="1"/>
</dbReference>
<keyword evidence="6 8" id="KW-0368">Histidine biosynthesis</keyword>
<dbReference type="GO" id="GO:0000105">
    <property type="term" value="P:L-histidine biosynthetic process"/>
    <property type="evidence" value="ECO:0007669"/>
    <property type="project" value="UniProtKB-UniRule"/>
</dbReference>
<dbReference type="GO" id="GO:0005737">
    <property type="term" value="C:cytoplasm"/>
    <property type="evidence" value="ECO:0007669"/>
    <property type="project" value="TreeGrafter"/>
</dbReference>
<dbReference type="EMBL" id="RQYS01000005">
    <property type="protein sequence ID" value="RRD62796.1"/>
    <property type="molecule type" value="Genomic_DNA"/>
</dbReference>
<keyword evidence="4 8" id="KW-0028">Amino-acid biosynthesis</keyword>
<dbReference type="UniPathway" id="UPA00031">
    <property type="reaction ID" value="UER00013"/>
</dbReference>
<dbReference type="InterPro" id="IPR004013">
    <property type="entry name" value="PHP_dom"/>
</dbReference>
<dbReference type="Pfam" id="PF02811">
    <property type="entry name" value="PHP"/>
    <property type="match status" value="1"/>
</dbReference>
<evidence type="ECO:0000256" key="5">
    <source>
        <dbReference type="ARBA" id="ARBA00022801"/>
    </source>
</evidence>
<reference evidence="10 11" key="1">
    <citation type="submission" date="2018-11" db="EMBL/GenBank/DDBJ databases">
        <title>Genomes From Bacteria Associated with the Canine Oral Cavity: a Test Case for Automated Genome-Based Taxonomic Assignment.</title>
        <authorList>
            <person name="Coil D.A."/>
            <person name="Jospin G."/>
            <person name="Darling A.E."/>
            <person name="Wallis C."/>
            <person name="Davis I.J."/>
            <person name="Harris S."/>
            <person name="Eisen J.A."/>
            <person name="Holcombe L.J."/>
            <person name="O'Flynn C."/>
        </authorList>
    </citation>
    <scope>NUCLEOTIDE SEQUENCE [LARGE SCALE GENOMIC DNA]</scope>
    <source>
        <strain evidence="10 11">OH2617_COT-023</strain>
    </source>
</reference>
<dbReference type="SUPFAM" id="SSF89550">
    <property type="entry name" value="PHP domain-like"/>
    <property type="match status" value="1"/>
</dbReference>
<evidence type="ECO:0000256" key="8">
    <source>
        <dbReference type="RuleBase" id="RU366003"/>
    </source>
</evidence>
<name>A0A3P1XXW7_TANFO</name>
<evidence type="ECO:0000313" key="10">
    <source>
        <dbReference type="EMBL" id="RRD62796.1"/>
    </source>
</evidence>
<evidence type="ECO:0000256" key="7">
    <source>
        <dbReference type="ARBA" id="ARBA00049158"/>
    </source>
</evidence>
<gene>
    <name evidence="10" type="ORF">EII40_01740</name>
</gene>
<evidence type="ECO:0000256" key="3">
    <source>
        <dbReference type="ARBA" id="ARBA00013085"/>
    </source>
</evidence>
<evidence type="ECO:0000313" key="11">
    <source>
        <dbReference type="Proteomes" id="UP000278609"/>
    </source>
</evidence>
<evidence type="ECO:0000256" key="6">
    <source>
        <dbReference type="ARBA" id="ARBA00023102"/>
    </source>
</evidence>
<keyword evidence="5 8" id="KW-0378">Hydrolase</keyword>
<evidence type="ECO:0000256" key="1">
    <source>
        <dbReference type="ARBA" id="ARBA00004970"/>
    </source>
</evidence>
<comment type="pathway">
    <text evidence="1 8">Amino-acid biosynthesis; L-histidine biosynthesis; L-histidine from 5-phospho-alpha-D-ribose 1-diphosphate: step 8/9.</text>
</comment>
<dbReference type="AlphaFoldDB" id="A0A3P1XXW7"/>
<dbReference type="Gene3D" id="3.20.20.140">
    <property type="entry name" value="Metal-dependent hydrolases"/>
    <property type="match status" value="1"/>
</dbReference>